<evidence type="ECO:0000256" key="1">
    <source>
        <dbReference type="ARBA" id="ARBA00022729"/>
    </source>
</evidence>
<sequence>MYKDVKTNSDYAREIAAVTEAGIFKGRNGKFEPTKPISRDQMATVIVQAFDLRGNDSTINLIDFDKVDSSHRDNVKILAQNGVSIGKLNKKGERYFDASAPLKRVHFAVFLEKAMKSPAHISAVTDSGAKIAGRTYRVSDALKGILSTANNDALKGAQIDFTVADGQIVNVKGLKIIKSGSAEKPILINGGNSQIDGNVTVHGNNVSLQNLKVAGDLILNGEGFQGKGLDITGKTIISDMANVARSTNVKAASIDPRAAVFEDSNLGTVEINKDGAILELTGNSSVKEINVSSDATIKASANSSVPTVNITDKDVKLTLGEDTKIENITLPEGTKINDVIKNYDAVKGQIVQIDGTANPDAPTPGEGDGNNNGGGGDTGSGDTGGNNGGGDTGSGGTGGDGGSTVTFTPSTNNSTANTTDVLGLVGTEVSSADENIATAEIDPDGNIAIKSVKAGSTTITVKDQDGNSATIPVIVKDNGDIELGQIDKYKNEATDITLTKAERIKAVKGVDAVEGSTAKAATGKITYTDIDTEGVEAVEGSTAKAATGKVIFTDIDTEGVEAVEGSEAEAATGAITYSNIGNEGSSVTIAGKEFVYGTDYNSASDLVTAISTTEPDLGLTANEVDGVITLTAKTAGIEGNKLTYAINDEAAVNFTGGKAAVEAVDAVAAGKVTVAGKEFVYGTDYNSASDLVTAINTTEPDLGVTANEVDGVITLTAETTGIEGNNLTYAINDEAAVNFTGGKAAVDAVDAVDAKDGQLTLTFSNVVELQNETANLVFSTDKGEAQAAVADLKFLDDGKTVAIKIKAEDASSALNTATEITNILELKGTNGNELNIGTVRIQDAPISDGISNGSSDSNGEAGDNIPIAG</sequence>
<keyword evidence="5" id="KW-1185">Reference proteome</keyword>
<evidence type="ECO:0000259" key="3">
    <source>
        <dbReference type="PROSITE" id="PS51272"/>
    </source>
</evidence>
<dbReference type="RefSeq" id="WP_348027427.1">
    <property type="nucleotide sequence ID" value="NZ_CP129113.1"/>
</dbReference>
<evidence type="ECO:0000313" key="4">
    <source>
        <dbReference type="EMBL" id="WLV24421.1"/>
    </source>
</evidence>
<evidence type="ECO:0000256" key="2">
    <source>
        <dbReference type="SAM" id="MobiDB-lite"/>
    </source>
</evidence>
<reference evidence="4" key="1">
    <citation type="submission" date="2023-06" db="EMBL/GenBank/DDBJ databases">
        <title>A Treasure from Seagulls: Isolation and Description of Aciduricobacillus qingdaonensis gen. nov., sp. nov., a Rare Obligately Uric Acid-utilizing Member in the Family Bacillaceae.</title>
        <authorList>
            <person name="Liu W."/>
            <person name="Wang B."/>
        </authorList>
    </citation>
    <scope>NUCLEOTIDE SEQUENCE</scope>
    <source>
        <strain evidence="4">44XB</strain>
    </source>
</reference>
<dbReference type="EMBL" id="CP129113">
    <property type="protein sequence ID" value="WLV24421.1"/>
    <property type="molecule type" value="Genomic_DNA"/>
</dbReference>
<name>A0ABY9KUK3_9BACI</name>
<dbReference type="Proteomes" id="UP001180087">
    <property type="component" value="Chromosome"/>
</dbReference>
<organism evidence="4 5">
    <name type="scientific">Aciduricibacillus chroicocephali</name>
    <dbReference type="NCBI Taxonomy" id="3054939"/>
    <lineage>
        <taxon>Bacteria</taxon>
        <taxon>Bacillati</taxon>
        <taxon>Bacillota</taxon>
        <taxon>Bacilli</taxon>
        <taxon>Bacillales</taxon>
        <taxon>Bacillaceae</taxon>
        <taxon>Aciduricibacillus</taxon>
    </lineage>
</organism>
<keyword evidence="1" id="KW-0732">Signal</keyword>
<proteinExistence type="predicted"/>
<dbReference type="Pfam" id="PF00395">
    <property type="entry name" value="SLH"/>
    <property type="match status" value="1"/>
</dbReference>
<gene>
    <name evidence="4" type="ORF">QR721_12375</name>
</gene>
<evidence type="ECO:0000313" key="5">
    <source>
        <dbReference type="Proteomes" id="UP001180087"/>
    </source>
</evidence>
<accession>A0ABY9KUK3</accession>
<feature type="compositionally biased region" description="Low complexity" evidence="2">
    <location>
        <begin position="847"/>
        <end position="859"/>
    </location>
</feature>
<feature type="region of interest" description="Disordered" evidence="2">
    <location>
        <begin position="354"/>
        <end position="418"/>
    </location>
</feature>
<dbReference type="InterPro" id="IPR001119">
    <property type="entry name" value="SLH_dom"/>
</dbReference>
<feature type="region of interest" description="Disordered" evidence="2">
    <location>
        <begin position="847"/>
        <end position="869"/>
    </location>
</feature>
<feature type="compositionally biased region" description="Low complexity" evidence="2">
    <location>
        <begin position="403"/>
        <end position="418"/>
    </location>
</feature>
<dbReference type="PROSITE" id="PS51272">
    <property type="entry name" value="SLH"/>
    <property type="match status" value="1"/>
</dbReference>
<protein>
    <submittedName>
        <fullName evidence="4">S-layer homology domain-containing protein</fullName>
    </submittedName>
</protein>
<feature type="domain" description="SLH" evidence="3">
    <location>
        <begin position="1"/>
        <end position="60"/>
    </location>
</feature>
<feature type="compositionally biased region" description="Gly residues" evidence="2">
    <location>
        <begin position="366"/>
        <end position="402"/>
    </location>
</feature>